<evidence type="ECO:0000313" key="6">
    <source>
        <dbReference type="Proteomes" id="UP000469943"/>
    </source>
</evidence>
<evidence type="ECO:0000313" key="4">
    <source>
        <dbReference type="EMBL" id="KAB8287587.1"/>
    </source>
</evidence>
<keyword evidence="2" id="KW-1133">Transmembrane helix</keyword>
<feature type="transmembrane region" description="Helical" evidence="2">
    <location>
        <begin position="21"/>
        <end position="41"/>
    </location>
</feature>
<dbReference type="Pfam" id="PF17425">
    <property type="entry name" value="Arylsulfotran_N"/>
    <property type="match status" value="1"/>
</dbReference>
<dbReference type="PANTHER" id="PTHR35340">
    <property type="entry name" value="PQQ ENZYME REPEAT PROTEIN-RELATED"/>
    <property type="match status" value="1"/>
</dbReference>
<dbReference type="InterPro" id="IPR053143">
    <property type="entry name" value="Arylsulfate_ST"/>
</dbReference>
<keyword evidence="7" id="KW-1185">Reference proteome</keyword>
<evidence type="ECO:0000256" key="2">
    <source>
        <dbReference type="SAM" id="Phobius"/>
    </source>
</evidence>
<accession>A0A6L4X1S9</accession>
<dbReference type="EMBL" id="WBSM01000007">
    <property type="protein sequence ID" value="KAB8287587.1"/>
    <property type="molecule type" value="Genomic_DNA"/>
</dbReference>
<evidence type="ECO:0000259" key="3">
    <source>
        <dbReference type="Pfam" id="PF17425"/>
    </source>
</evidence>
<organism evidence="4 7">
    <name type="scientific">Bifidobacterium ramosum</name>
    <dbReference type="NCBI Taxonomy" id="1798158"/>
    <lineage>
        <taxon>Bacteria</taxon>
        <taxon>Bacillati</taxon>
        <taxon>Actinomycetota</taxon>
        <taxon>Actinomycetes</taxon>
        <taxon>Bifidobacteriales</taxon>
        <taxon>Bifidobacteriaceae</taxon>
        <taxon>Bifidobacterium</taxon>
    </lineage>
</organism>
<dbReference type="RefSeq" id="WP_152358454.1">
    <property type="nucleotide sequence ID" value="NZ_WBSM01000007.1"/>
</dbReference>
<reference evidence="5 6" key="1">
    <citation type="submission" date="2019-10" db="EMBL/GenBank/DDBJ databases">
        <title>Bifidobacterium from non-human primates.</title>
        <authorList>
            <person name="Modesto M."/>
        </authorList>
    </citation>
    <scope>NUCLEOTIDE SEQUENCE [LARGE SCALE GENOMIC DNA]</scope>
    <source>
        <strain evidence="5 6">TREM</strain>
    </source>
</reference>
<dbReference type="AlphaFoldDB" id="A0A6L4X1S9"/>
<evidence type="ECO:0000313" key="7">
    <source>
        <dbReference type="Proteomes" id="UP000482084"/>
    </source>
</evidence>
<dbReference type="SUPFAM" id="SSF63829">
    <property type="entry name" value="Calcium-dependent phosphotriesterase"/>
    <property type="match status" value="1"/>
</dbReference>
<keyword evidence="2" id="KW-0472">Membrane</keyword>
<dbReference type="PANTHER" id="PTHR35340:SF5">
    <property type="entry name" value="ASST-DOMAIN-CONTAINING PROTEIN"/>
    <property type="match status" value="1"/>
</dbReference>
<feature type="domain" description="Arylsulfotransferase N-terminal" evidence="3">
    <location>
        <begin position="94"/>
        <end position="177"/>
    </location>
</feature>
<proteinExistence type="predicted"/>
<dbReference type="InterPro" id="IPR035391">
    <property type="entry name" value="Arylsulfotran_N"/>
</dbReference>
<dbReference type="InterPro" id="IPR010262">
    <property type="entry name" value="Arylsulfotransferase_bact"/>
</dbReference>
<keyword evidence="4" id="KW-0808">Transferase</keyword>
<evidence type="ECO:0000313" key="5">
    <source>
        <dbReference type="EMBL" id="NEG72603.1"/>
    </source>
</evidence>
<dbReference type="InterPro" id="IPR038477">
    <property type="entry name" value="ASST_N_sf"/>
</dbReference>
<evidence type="ECO:0000256" key="1">
    <source>
        <dbReference type="SAM" id="MobiDB-lite"/>
    </source>
</evidence>
<name>A0A6L4X1S9_9BIFI</name>
<sequence>MTITHPPQPSSPIRHTAVRTIAVRAVAATLACIVAIGLSLLSQNDVDAAIRQNRIAQLNARIENIYTADYQQMAEENLVKARDKETHTVDNIFVADNPYGTNTTSLYVYFTSHYATKVTYTVSADGYPDFTAEANQGDDEYVKEHEFLVLGLIPDVENTITLTITDESGLDTDYTITRKGPSLLGTEAVRLEQTDGSLDTTAAFASSASSTSSTSTSASTSASATDSTTTASEITQQLGNGLYAILGNDSDEQDFMYYYDTYGVLRGEVPVKYYRSHRLLFDDDGLMWFSASTHTMVGMNRLGKLEKIYDLGGDFILHHDYALDADGNIVLLATDLGRSDHAVQDQVVKLDTTTGKTTLLLDFGTMFAGYKSTTDHSGIDESDPTATNRWDWLHCNTIQLLPDGSALFSARETSTIIKVNDLEGTPTLAYMIGESSVWDGTGYASAFLTKDGDFGDTGGQHSITYVADDSLADDQYYLYMFDNNYGYAMTRPDYDWTVIDGISTAGSSKDADSRSQYRRYLVDEHAGTYTEVASFDVPYSPYVSSAQELSNGNILIDTGMQGLFGTYTADGELLAQYRMALNTAYIYRVYQYDFKGFYFAA</sequence>
<dbReference type="GO" id="GO:0004062">
    <property type="term" value="F:aryl sulfotransferase activity"/>
    <property type="evidence" value="ECO:0007669"/>
    <property type="project" value="InterPro"/>
</dbReference>
<dbReference type="Proteomes" id="UP000482084">
    <property type="component" value="Unassembled WGS sequence"/>
</dbReference>
<dbReference type="OrthoDB" id="1769548at2"/>
<dbReference type="Proteomes" id="UP000469943">
    <property type="component" value="Unassembled WGS sequence"/>
</dbReference>
<feature type="region of interest" description="Disordered" evidence="1">
    <location>
        <begin position="209"/>
        <end position="230"/>
    </location>
</feature>
<dbReference type="Gene3D" id="2.60.40.3100">
    <property type="entry name" value="Arylsulphate sulphotransferase monomer, N-terminal domain"/>
    <property type="match status" value="1"/>
</dbReference>
<dbReference type="EMBL" id="WHZX01000011">
    <property type="protein sequence ID" value="NEG72603.1"/>
    <property type="molecule type" value="Genomic_DNA"/>
</dbReference>
<comment type="caution">
    <text evidence="4">The sequence shown here is derived from an EMBL/GenBank/DDBJ whole genome shotgun (WGS) entry which is preliminary data.</text>
</comment>
<dbReference type="Pfam" id="PF05935">
    <property type="entry name" value="Arylsulfotrans"/>
    <property type="match status" value="1"/>
</dbReference>
<gene>
    <name evidence="4" type="ORF">DSM100688_1373</name>
    <name evidence="5" type="ORF">GFD24_10395</name>
</gene>
<reference evidence="4 7" key="2">
    <citation type="submission" date="2019-10" db="EMBL/GenBank/DDBJ databases">
        <title>Characterization of the phylogenetic diversity of two novel species belonging to the genus Bifidobacterium: Bifidobacterium cebidarum sp. nov. and Bifidobacterium leontopitheci sp. nov.</title>
        <authorList>
            <person name="Lugli G.A."/>
            <person name="Duranti S."/>
            <person name="Milani C."/>
            <person name="Turroni F."/>
            <person name="Ventura M."/>
        </authorList>
    </citation>
    <scope>NUCLEOTIDE SEQUENCE [LARGE SCALE GENOMIC DNA]</scope>
    <source>
        <strain evidence="4 7">DSM 100688</strain>
    </source>
</reference>
<protein>
    <submittedName>
        <fullName evidence="5">Aryl-sulfate sulfotransferase</fullName>
    </submittedName>
    <submittedName>
        <fullName evidence="4">Arylsulfate sulfotransferase</fullName>
    </submittedName>
</protein>
<keyword evidence="2" id="KW-0812">Transmembrane</keyword>